<accession>A0A4U0XEC3</accession>
<dbReference type="Proteomes" id="UP000309340">
    <property type="component" value="Unassembled WGS sequence"/>
</dbReference>
<organism evidence="1 2">
    <name type="scientific">Friedmanniomyces simplex</name>
    <dbReference type="NCBI Taxonomy" id="329884"/>
    <lineage>
        <taxon>Eukaryota</taxon>
        <taxon>Fungi</taxon>
        <taxon>Dikarya</taxon>
        <taxon>Ascomycota</taxon>
        <taxon>Pezizomycotina</taxon>
        <taxon>Dothideomycetes</taxon>
        <taxon>Dothideomycetidae</taxon>
        <taxon>Mycosphaerellales</taxon>
        <taxon>Teratosphaeriaceae</taxon>
        <taxon>Friedmanniomyces</taxon>
    </lineage>
</organism>
<evidence type="ECO:0000313" key="1">
    <source>
        <dbReference type="EMBL" id="TKA73633.1"/>
    </source>
</evidence>
<reference evidence="1 2" key="1">
    <citation type="submission" date="2017-03" db="EMBL/GenBank/DDBJ databases">
        <title>Genomes of endolithic fungi from Antarctica.</title>
        <authorList>
            <person name="Coleine C."/>
            <person name="Masonjones S."/>
            <person name="Stajich J.E."/>
        </authorList>
    </citation>
    <scope>NUCLEOTIDE SEQUENCE [LARGE SCALE GENOMIC DNA]</scope>
    <source>
        <strain evidence="1 2">CCFEE 5184</strain>
    </source>
</reference>
<sequence>MTWAGGVLVGVVLEPDECEIGWLWNRTLVDKTMIMSRNIIKREGTNFRPACRHIFMCKAQSTFLPPAAVVKQKGYTELLHFNFIVSERAARTFVNLTTGDMRLEELLQNLAADMPLPTPNKTSYGGDMSTPNPNDLFAPTHPMPVKCDQNG</sequence>
<name>A0A4U0XEC3_9PEZI</name>
<dbReference type="AlphaFoldDB" id="A0A4U0XEC3"/>
<comment type="caution">
    <text evidence="1">The sequence shown here is derived from an EMBL/GenBank/DDBJ whole genome shotgun (WGS) entry which is preliminary data.</text>
</comment>
<proteinExistence type="predicted"/>
<evidence type="ECO:0000313" key="2">
    <source>
        <dbReference type="Proteomes" id="UP000309340"/>
    </source>
</evidence>
<keyword evidence="2" id="KW-1185">Reference proteome</keyword>
<dbReference type="EMBL" id="NAJQ01000256">
    <property type="protein sequence ID" value="TKA73633.1"/>
    <property type="molecule type" value="Genomic_DNA"/>
</dbReference>
<protein>
    <submittedName>
        <fullName evidence="1">Uncharacterized protein</fullName>
    </submittedName>
</protein>
<gene>
    <name evidence="1" type="ORF">B0A55_07496</name>
</gene>